<accession>A0A3E1EUG8</accession>
<comment type="caution">
    <text evidence="1">The sequence shown here is derived from an EMBL/GenBank/DDBJ whole genome shotgun (WGS) entry which is preliminary data.</text>
</comment>
<gene>
    <name evidence="1" type="ORF">DXU93_14090</name>
</gene>
<dbReference type="AlphaFoldDB" id="A0A3E1EUG8"/>
<dbReference type="RefSeq" id="WP_116881951.1">
    <property type="nucleotide sequence ID" value="NZ_QURB01000011.1"/>
</dbReference>
<protein>
    <submittedName>
        <fullName evidence="1">Uncharacterized protein</fullName>
    </submittedName>
</protein>
<organism evidence="1 2">
    <name type="scientific">Brumimicrobium aurantiacum</name>
    <dbReference type="NCBI Taxonomy" id="1737063"/>
    <lineage>
        <taxon>Bacteria</taxon>
        <taxon>Pseudomonadati</taxon>
        <taxon>Bacteroidota</taxon>
        <taxon>Flavobacteriia</taxon>
        <taxon>Flavobacteriales</taxon>
        <taxon>Crocinitomicaceae</taxon>
        <taxon>Brumimicrobium</taxon>
    </lineage>
</organism>
<name>A0A3E1EUG8_9FLAO</name>
<sequence length="66" mass="7781">MLKVELLKYPLTMSQVDKLIIFMVYYDIKTIEELLSKDESELSQMEGWTEELKETKAIVHGNYPLN</sequence>
<keyword evidence="2" id="KW-1185">Reference proteome</keyword>
<evidence type="ECO:0000313" key="1">
    <source>
        <dbReference type="EMBL" id="RFC53195.1"/>
    </source>
</evidence>
<dbReference type="Proteomes" id="UP000257127">
    <property type="component" value="Unassembled WGS sequence"/>
</dbReference>
<proteinExistence type="predicted"/>
<reference evidence="1 2" key="1">
    <citation type="submission" date="2018-08" db="EMBL/GenBank/DDBJ databases">
        <title>The draft genome squence of Brumimicrobium sp. N62.</title>
        <authorList>
            <person name="Du Z.-J."/>
            <person name="Luo H.-R."/>
        </authorList>
    </citation>
    <scope>NUCLEOTIDE SEQUENCE [LARGE SCALE GENOMIC DNA]</scope>
    <source>
        <strain evidence="1 2">N62</strain>
    </source>
</reference>
<dbReference type="EMBL" id="QURB01000011">
    <property type="protein sequence ID" value="RFC53195.1"/>
    <property type="molecule type" value="Genomic_DNA"/>
</dbReference>
<evidence type="ECO:0000313" key="2">
    <source>
        <dbReference type="Proteomes" id="UP000257127"/>
    </source>
</evidence>